<reference evidence="1 2" key="1">
    <citation type="submission" date="2018-04" db="EMBL/GenBank/DDBJ databases">
        <title>Marixanthomonas spongiae HN-E44 sp. nov., isolated from a marine sponge.</title>
        <authorList>
            <person name="Luo L."/>
            <person name="Zhuang L."/>
        </authorList>
    </citation>
    <scope>NUCLEOTIDE SEQUENCE [LARGE SCALE GENOMIC DNA]</scope>
    <source>
        <strain evidence="1 2">HN-E44</strain>
    </source>
</reference>
<dbReference type="OrthoDB" id="1262144at2"/>
<organism evidence="1 2">
    <name type="scientific">Marixanthomonas spongiae</name>
    <dbReference type="NCBI Taxonomy" id="2174845"/>
    <lineage>
        <taxon>Bacteria</taxon>
        <taxon>Pseudomonadati</taxon>
        <taxon>Bacteroidota</taxon>
        <taxon>Flavobacteriia</taxon>
        <taxon>Flavobacteriales</taxon>
        <taxon>Flavobacteriaceae</taxon>
        <taxon>Marixanthomonas</taxon>
    </lineage>
</organism>
<comment type="caution">
    <text evidence="1">The sequence shown here is derived from an EMBL/GenBank/DDBJ whole genome shotgun (WGS) entry which is preliminary data.</text>
</comment>
<dbReference type="EMBL" id="QEHR01000001">
    <property type="protein sequence ID" value="PVW17071.1"/>
    <property type="molecule type" value="Genomic_DNA"/>
</dbReference>
<proteinExistence type="predicted"/>
<gene>
    <name evidence="1" type="ORF">DDV96_00660</name>
</gene>
<keyword evidence="2" id="KW-1185">Reference proteome</keyword>
<dbReference type="AlphaFoldDB" id="A0A2U0I7K4"/>
<sequence length="76" mass="8738">MTHIEEIRRSIINKILSITNAELLSAYDKILTGNNDELLSLTEEQIEMLKMSDADIENENLVSQSEIDKMDAEWLN</sequence>
<name>A0A2U0I7K4_9FLAO</name>
<dbReference type="RefSeq" id="WP_116692815.1">
    <property type="nucleotide sequence ID" value="NZ_QEHR01000001.1"/>
</dbReference>
<accession>A0A2U0I7K4</accession>
<protein>
    <submittedName>
        <fullName evidence="1">Uncharacterized protein</fullName>
    </submittedName>
</protein>
<evidence type="ECO:0000313" key="2">
    <source>
        <dbReference type="Proteomes" id="UP000245962"/>
    </source>
</evidence>
<dbReference type="Proteomes" id="UP000245962">
    <property type="component" value="Unassembled WGS sequence"/>
</dbReference>
<evidence type="ECO:0000313" key="1">
    <source>
        <dbReference type="EMBL" id="PVW17071.1"/>
    </source>
</evidence>